<evidence type="ECO:0000313" key="1">
    <source>
        <dbReference type="EMBL" id="SBW23644.1"/>
    </source>
</evidence>
<gene>
    <name evidence="1" type="ORF">FDG2_3867</name>
</gene>
<sequence length="60" mass="6715">MRPAPMTYLWDVLRAAELVNGFTDKPLAGFSIPADRSQPRKASELCFPHLAFPTRDQPSV</sequence>
<accession>A0A1C3P1I2</accession>
<organism evidence="1 2">
    <name type="scientific">Candidatus Protofrankia californiensis</name>
    <dbReference type="NCBI Taxonomy" id="1839754"/>
    <lineage>
        <taxon>Bacteria</taxon>
        <taxon>Bacillati</taxon>
        <taxon>Actinomycetota</taxon>
        <taxon>Actinomycetes</taxon>
        <taxon>Frankiales</taxon>
        <taxon>Frankiaceae</taxon>
        <taxon>Protofrankia</taxon>
    </lineage>
</organism>
<protein>
    <submittedName>
        <fullName evidence="1">Uncharacterized protein</fullName>
    </submittedName>
</protein>
<dbReference type="AlphaFoldDB" id="A0A1C3P1I2"/>
<proteinExistence type="predicted"/>
<evidence type="ECO:0000313" key="2">
    <source>
        <dbReference type="Proteomes" id="UP000199013"/>
    </source>
</evidence>
<dbReference type="Proteomes" id="UP000199013">
    <property type="component" value="Unassembled WGS sequence"/>
</dbReference>
<dbReference type="EMBL" id="FLUV01001628">
    <property type="protein sequence ID" value="SBW23644.1"/>
    <property type="molecule type" value="Genomic_DNA"/>
</dbReference>
<keyword evidence="2" id="KW-1185">Reference proteome</keyword>
<reference evidence="2" key="1">
    <citation type="submission" date="2016-02" db="EMBL/GenBank/DDBJ databases">
        <authorList>
            <person name="Wibberg D."/>
        </authorList>
    </citation>
    <scope>NUCLEOTIDE SEQUENCE [LARGE SCALE GENOMIC DNA]</scope>
</reference>
<name>A0A1C3P1I2_9ACTN</name>